<name>A0A2K3LVP5_TRIPR</name>
<feature type="non-terminal residue" evidence="1">
    <location>
        <position position="1"/>
    </location>
</feature>
<evidence type="ECO:0000313" key="2">
    <source>
        <dbReference type="Proteomes" id="UP000236291"/>
    </source>
</evidence>
<reference evidence="1 2" key="2">
    <citation type="journal article" date="2017" name="Front. Plant Sci.">
        <title>Gene Classification and Mining of Molecular Markers Useful in Red Clover (Trifolium pratense) Breeding.</title>
        <authorList>
            <person name="Istvanek J."/>
            <person name="Dluhosova J."/>
            <person name="Dluhos P."/>
            <person name="Patkova L."/>
            <person name="Nedelnik J."/>
            <person name="Repkova J."/>
        </authorList>
    </citation>
    <scope>NUCLEOTIDE SEQUENCE [LARGE SCALE GENOMIC DNA]</scope>
    <source>
        <strain evidence="2">cv. Tatra</strain>
        <tissue evidence="1">Young leaves</tissue>
    </source>
</reference>
<proteinExistence type="predicted"/>
<evidence type="ECO:0000313" key="1">
    <source>
        <dbReference type="EMBL" id="PNX82610.1"/>
    </source>
</evidence>
<comment type="caution">
    <text evidence="1">The sequence shown here is derived from an EMBL/GenBank/DDBJ whole genome shotgun (WGS) entry which is preliminary data.</text>
</comment>
<sequence length="25" mass="2820">AECTALGFRKPDRLLIIGKADRDNF</sequence>
<dbReference type="EMBL" id="ASHM01042377">
    <property type="protein sequence ID" value="PNX82610.1"/>
    <property type="molecule type" value="Genomic_DNA"/>
</dbReference>
<reference evidence="1 2" key="1">
    <citation type="journal article" date="2014" name="Am. J. Bot.">
        <title>Genome assembly and annotation for red clover (Trifolium pratense; Fabaceae).</title>
        <authorList>
            <person name="Istvanek J."/>
            <person name="Jaros M."/>
            <person name="Krenek A."/>
            <person name="Repkova J."/>
        </authorList>
    </citation>
    <scope>NUCLEOTIDE SEQUENCE [LARGE SCALE GENOMIC DNA]</scope>
    <source>
        <strain evidence="2">cv. Tatra</strain>
        <tissue evidence="1">Young leaves</tissue>
    </source>
</reference>
<protein>
    <submittedName>
        <fullName evidence="1">Uncharacterized protein</fullName>
    </submittedName>
</protein>
<dbReference type="Proteomes" id="UP000236291">
    <property type="component" value="Unassembled WGS sequence"/>
</dbReference>
<dbReference type="AlphaFoldDB" id="A0A2K3LVP5"/>
<organism evidence="1 2">
    <name type="scientific">Trifolium pratense</name>
    <name type="common">Red clover</name>
    <dbReference type="NCBI Taxonomy" id="57577"/>
    <lineage>
        <taxon>Eukaryota</taxon>
        <taxon>Viridiplantae</taxon>
        <taxon>Streptophyta</taxon>
        <taxon>Embryophyta</taxon>
        <taxon>Tracheophyta</taxon>
        <taxon>Spermatophyta</taxon>
        <taxon>Magnoliopsida</taxon>
        <taxon>eudicotyledons</taxon>
        <taxon>Gunneridae</taxon>
        <taxon>Pentapetalae</taxon>
        <taxon>rosids</taxon>
        <taxon>fabids</taxon>
        <taxon>Fabales</taxon>
        <taxon>Fabaceae</taxon>
        <taxon>Papilionoideae</taxon>
        <taxon>50 kb inversion clade</taxon>
        <taxon>NPAAA clade</taxon>
        <taxon>Hologalegina</taxon>
        <taxon>IRL clade</taxon>
        <taxon>Trifolieae</taxon>
        <taxon>Trifolium</taxon>
    </lineage>
</organism>
<gene>
    <name evidence="1" type="ORF">L195_g038640</name>
</gene>
<accession>A0A2K3LVP5</accession>